<dbReference type="InterPro" id="IPR019734">
    <property type="entry name" value="TPR_rpt"/>
</dbReference>
<keyword evidence="4" id="KW-0472">Membrane</keyword>
<evidence type="ECO:0000313" key="6">
    <source>
        <dbReference type="EMBL" id="MBL0744543.1"/>
    </source>
</evidence>
<dbReference type="RefSeq" id="WP_202014218.1">
    <property type="nucleotide sequence ID" value="NZ_JAERRB010000011.1"/>
</dbReference>
<dbReference type="InterPro" id="IPR004358">
    <property type="entry name" value="Sig_transdc_His_kin-like_C"/>
</dbReference>
<dbReference type="SMART" id="SM00387">
    <property type="entry name" value="HATPase_c"/>
    <property type="match status" value="1"/>
</dbReference>
<keyword evidence="3" id="KW-0597">Phosphoprotein</keyword>
<organism evidence="6 7">
    <name type="scientific">Chryseolinea lacunae</name>
    <dbReference type="NCBI Taxonomy" id="2801331"/>
    <lineage>
        <taxon>Bacteria</taxon>
        <taxon>Pseudomonadati</taxon>
        <taxon>Bacteroidota</taxon>
        <taxon>Cytophagia</taxon>
        <taxon>Cytophagales</taxon>
        <taxon>Fulvivirgaceae</taxon>
        <taxon>Chryseolinea</taxon>
    </lineage>
</organism>
<dbReference type="InterPro" id="IPR036890">
    <property type="entry name" value="HATPase_C_sf"/>
</dbReference>
<keyword evidence="4" id="KW-0812">Transmembrane</keyword>
<dbReference type="SUPFAM" id="SSF55874">
    <property type="entry name" value="ATPase domain of HSP90 chaperone/DNA topoisomerase II/histidine kinase"/>
    <property type="match status" value="1"/>
</dbReference>
<dbReference type="PANTHER" id="PTHR43065">
    <property type="entry name" value="SENSOR HISTIDINE KINASE"/>
    <property type="match status" value="1"/>
</dbReference>
<comment type="catalytic activity">
    <reaction evidence="1">
        <text>ATP + protein L-histidine = ADP + protein N-phospho-L-histidine.</text>
        <dbReference type="EC" id="2.7.13.3"/>
    </reaction>
</comment>
<dbReference type="SMART" id="SM00388">
    <property type="entry name" value="HisKA"/>
    <property type="match status" value="1"/>
</dbReference>
<dbReference type="EMBL" id="JAERRB010000011">
    <property type="protein sequence ID" value="MBL0744543.1"/>
    <property type="molecule type" value="Genomic_DNA"/>
</dbReference>
<dbReference type="SMART" id="SM00028">
    <property type="entry name" value="TPR"/>
    <property type="match status" value="3"/>
</dbReference>
<keyword evidence="7" id="KW-1185">Reference proteome</keyword>
<dbReference type="SUPFAM" id="SSF47384">
    <property type="entry name" value="Homodimeric domain of signal transducing histidine kinase"/>
    <property type="match status" value="1"/>
</dbReference>
<dbReference type="Gene3D" id="1.10.287.130">
    <property type="match status" value="1"/>
</dbReference>
<dbReference type="Pfam" id="PF00512">
    <property type="entry name" value="HisKA"/>
    <property type="match status" value="1"/>
</dbReference>
<dbReference type="InterPro" id="IPR003661">
    <property type="entry name" value="HisK_dim/P_dom"/>
</dbReference>
<keyword evidence="4" id="KW-1133">Transmembrane helix</keyword>
<feature type="transmembrane region" description="Helical" evidence="4">
    <location>
        <begin position="567"/>
        <end position="587"/>
    </location>
</feature>
<dbReference type="Pfam" id="PF02518">
    <property type="entry name" value="HATPase_c"/>
    <property type="match status" value="1"/>
</dbReference>
<comment type="caution">
    <text evidence="6">The sequence shown here is derived from an EMBL/GenBank/DDBJ whole genome shotgun (WGS) entry which is preliminary data.</text>
</comment>
<proteinExistence type="predicted"/>
<evidence type="ECO:0000256" key="3">
    <source>
        <dbReference type="ARBA" id="ARBA00022553"/>
    </source>
</evidence>
<dbReference type="PRINTS" id="PR00344">
    <property type="entry name" value="BCTRLSENSOR"/>
</dbReference>
<protein>
    <recommendedName>
        <fullName evidence="2">histidine kinase</fullName>
        <ecNumber evidence="2">2.7.13.3</ecNumber>
    </recommendedName>
</protein>
<dbReference type="InterPro" id="IPR011990">
    <property type="entry name" value="TPR-like_helical_dom_sf"/>
</dbReference>
<evidence type="ECO:0000256" key="4">
    <source>
        <dbReference type="SAM" id="Phobius"/>
    </source>
</evidence>
<reference evidence="6 7" key="1">
    <citation type="submission" date="2021-01" db="EMBL/GenBank/DDBJ databases">
        <title>Chryseolinea sp. Jin1 Genome sequencing and assembly.</title>
        <authorList>
            <person name="Kim I."/>
        </authorList>
    </citation>
    <scope>NUCLEOTIDE SEQUENCE [LARGE SCALE GENOMIC DNA]</scope>
    <source>
        <strain evidence="6 7">Jin1</strain>
    </source>
</reference>
<evidence type="ECO:0000313" key="7">
    <source>
        <dbReference type="Proteomes" id="UP000613030"/>
    </source>
</evidence>
<dbReference type="SUPFAM" id="SSF81901">
    <property type="entry name" value="HCP-like"/>
    <property type="match status" value="1"/>
</dbReference>
<accession>A0ABS1KYL6</accession>
<dbReference type="SUPFAM" id="SSF48452">
    <property type="entry name" value="TPR-like"/>
    <property type="match status" value="2"/>
</dbReference>
<gene>
    <name evidence="6" type="ORF">JI741_25135</name>
</gene>
<name>A0ABS1KYL6_9BACT</name>
<dbReference type="PANTHER" id="PTHR43065:SF50">
    <property type="entry name" value="HISTIDINE KINASE"/>
    <property type="match status" value="1"/>
</dbReference>
<dbReference type="CDD" id="cd00082">
    <property type="entry name" value="HisKA"/>
    <property type="match status" value="1"/>
</dbReference>
<evidence type="ECO:0000256" key="2">
    <source>
        <dbReference type="ARBA" id="ARBA00012438"/>
    </source>
</evidence>
<evidence type="ECO:0000256" key="1">
    <source>
        <dbReference type="ARBA" id="ARBA00000085"/>
    </source>
</evidence>
<dbReference type="Gene3D" id="1.25.40.10">
    <property type="entry name" value="Tetratricopeptide repeat domain"/>
    <property type="match status" value="3"/>
</dbReference>
<evidence type="ECO:0000259" key="5">
    <source>
        <dbReference type="PROSITE" id="PS50109"/>
    </source>
</evidence>
<dbReference type="InterPro" id="IPR003594">
    <property type="entry name" value="HATPase_dom"/>
</dbReference>
<dbReference type="Proteomes" id="UP000613030">
    <property type="component" value="Unassembled WGS sequence"/>
</dbReference>
<dbReference type="Gene3D" id="3.30.565.10">
    <property type="entry name" value="Histidine kinase-like ATPase, C-terminal domain"/>
    <property type="match status" value="1"/>
</dbReference>
<dbReference type="InterPro" id="IPR036097">
    <property type="entry name" value="HisK_dim/P_sf"/>
</dbReference>
<dbReference type="EC" id="2.7.13.3" evidence="2"/>
<feature type="domain" description="Histidine kinase" evidence="5">
    <location>
        <begin position="642"/>
        <end position="862"/>
    </location>
</feature>
<dbReference type="PROSITE" id="PS50109">
    <property type="entry name" value="HIS_KIN"/>
    <property type="match status" value="1"/>
</dbReference>
<sequence>MIAFFSIAPGAKSQDRIVDSLSALIPWQHNLELTQTYLEMAFRHNNLSHVELALTYCAKADSMAESNGYEKENLRASILLARLYMLSEKLDLAEKKIQSALQKARKRDAVPQQLQALRVWGMIEERKNNHVKASMIMDEAIALARKANDHNNLLILLTTKGVYLYSNKQYDKFNAPMEEAVQLAGKYPTSSYSETLYGTYSQILLEMGDLERADLLNEKAFQYAKADGNMAHMRSYRSTSIIIYHALGKYPESIAAARETIRWARQLKDTTKVISSQLNLANVFRSMGHFRENFQLLDSTYALHHQMKEPSPQVEAYLLRHFAHLYSEVEDYPRSIQSLKQGLRLLDIPANGFEVNRSTFLRGIATAYKKLGQLDSAFFYNSVALREKLMPLYRETLLVQRSDLFLQADQIDSARVYMDQVHQALQLRNAAILKGFHPENAIAVVERSNYLVFDYYRVAGSLEKQRGHYDKAISFFETGLKLGDFWDAYSIEPLLYPCYQAVGRTEDALNSLQRYLLLKDSVTHSEMAYAQSEALARFRTLEKEHENAMLQLDKHQQTDTIERQKNIILFGVGGIALLALSTGIAFYNYRQKQAANVVLKQQHDEIVLQKQKTDDAFQELKETESQLIHAEKMAGLGQLIAGIAHEINNPLNFVVNGAEGIKSNLEAVRNGDDSHETLAEVELLSNTIRTGSLRMRAIVESLLKISHDNTETIGNVNLVENIELALVLIQTSVKTRDVKIAVHVEGSPIILGNSGEINQAMVNLLTNAVQAIPDAGRVDISVTEYGDESTTEIIVRDTGTGIAPHHLPKIFDPFFTTKAVGQGTGLGLPITMKIIQKHGGTLTVRTGVGEGTEFVIRLPRGY</sequence>
<dbReference type="InterPro" id="IPR005467">
    <property type="entry name" value="His_kinase_dom"/>
</dbReference>